<reference evidence="1 2" key="1">
    <citation type="submission" date="2007-11" db="EMBL/GenBank/DDBJ databases">
        <authorList>
            <person name="Wagner-Dobler I."/>
            <person name="Ferriera S."/>
            <person name="Johnson J."/>
            <person name="Kravitz S."/>
            <person name="Beeson K."/>
            <person name="Sutton G."/>
            <person name="Rogers Y.-H."/>
            <person name="Friedman R."/>
            <person name="Frazier M."/>
            <person name="Venter J.C."/>
        </authorList>
    </citation>
    <scope>NUCLEOTIDE SEQUENCE [LARGE SCALE GENOMIC DNA]</scope>
    <source>
        <strain evidence="1 2">HEL-45</strain>
    </source>
</reference>
<name>A0ABM9X1U3_9RHOB</name>
<evidence type="ECO:0008006" key="3">
    <source>
        <dbReference type="Google" id="ProtNLM"/>
    </source>
</evidence>
<organism evidence="1 2">
    <name type="scientific">Sulfitobacter indolifex HEL-45</name>
    <dbReference type="NCBI Taxonomy" id="391624"/>
    <lineage>
        <taxon>Bacteria</taxon>
        <taxon>Pseudomonadati</taxon>
        <taxon>Pseudomonadota</taxon>
        <taxon>Alphaproteobacteria</taxon>
        <taxon>Rhodobacterales</taxon>
        <taxon>Roseobacteraceae</taxon>
        <taxon>Sulfitobacter</taxon>
    </lineage>
</organism>
<dbReference type="EMBL" id="ABID01000017">
    <property type="protein sequence ID" value="EDQ03435.1"/>
    <property type="molecule type" value="Genomic_DNA"/>
</dbReference>
<comment type="caution">
    <text evidence="1">The sequence shown here is derived from an EMBL/GenBank/DDBJ whole genome shotgun (WGS) entry which is preliminary data.</text>
</comment>
<dbReference type="Proteomes" id="UP000003257">
    <property type="component" value="Unassembled WGS sequence"/>
</dbReference>
<keyword evidence="2" id="KW-1185">Reference proteome</keyword>
<sequence length="318" mass="35644">MPLSKFTFPFPIDGSFQQVFKGPRPEHWKHAATQKGFELIGRAKDRLHVVLGCHSCGVATLKRVSVVLGHNPECPHCIQARRAAAARAIAAELIGADPEGNRHYGLFRFGCGHTDRRQYHRVEAAAAGGHQASCSECIEERYAEEAQCQDWELVGPARRKGPNYRNYQHTCGHCQDVAVVNMRHGDLDCAGCGETWASKPSEIYILAFTVPNLPVIKLGYSSNSTFRMRQVQYDPDQTRGSLLRKIDVETGHRAICVEKALHSHIRRNRPDLIVPPELFRDHIRTTSEIYHRHGKPYIEALLDAVQSGWDPRVQSAAA</sequence>
<gene>
    <name evidence="1" type="ORF">OIHEL45_16711</name>
</gene>
<dbReference type="RefSeq" id="WP_007120967.1">
    <property type="nucleotide sequence ID" value="NZ_ABID01000017.1"/>
</dbReference>
<evidence type="ECO:0000313" key="2">
    <source>
        <dbReference type="Proteomes" id="UP000003257"/>
    </source>
</evidence>
<proteinExistence type="predicted"/>
<evidence type="ECO:0000313" key="1">
    <source>
        <dbReference type="EMBL" id="EDQ03435.1"/>
    </source>
</evidence>
<accession>A0ABM9X1U3</accession>
<protein>
    <recommendedName>
        <fullName evidence="3">GIY-YIG nuclease family protein</fullName>
    </recommendedName>
</protein>